<dbReference type="Gene3D" id="3.40.50.2000">
    <property type="entry name" value="Glycogen Phosphorylase B"/>
    <property type="match status" value="2"/>
</dbReference>
<dbReference type="AlphaFoldDB" id="A0A0E3JYF7"/>
<reference evidence="2 3" key="1">
    <citation type="journal article" date="2015" name="J. Biotechnol.">
        <title>Complete genome sequence of a malodorant-producing acetogen, Clostridium scatologenes ATCC 25775(T).</title>
        <authorList>
            <person name="Zhu Z."/>
            <person name="Guo T."/>
            <person name="Zheng H."/>
            <person name="Song T."/>
            <person name="Ouyang P."/>
            <person name="Xie J."/>
        </authorList>
    </citation>
    <scope>NUCLEOTIDE SEQUENCE [LARGE SCALE GENOMIC DNA]</scope>
    <source>
        <strain evidence="2 3">ATCC 25775</strain>
    </source>
</reference>
<dbReference type="RefSeq" id="WP_029161987.1">
    <property type="nucleotide sequence ID" value="NZ_CP009933.1"/>
</dbReference>
<sequence>MSKMILYIVSNLGPSEITNQLYSILKNINRREFRPKIITLLKEPKGSIYEDFERLKIDIYSLGLSRIKSWLKGKRILTATCEELQPDIIHTIGYDADKVAVKYLSKFKHCSTIWNFPYEEHNTIFGKIIGKIRDKRYAKYLFKTSCPIVSSYSLERKLKERYDVNAYTIPNGVDEIYFSPVDKSEIARRRKKLGLDITKRIFISIASMSKIKDPLTTINAFKRANISNSATLVLLGNGPLLKKCRKYNSEGIVIKGKVENLREFLKCADIFVSSSKSEELSISVLEALNCGLPVILSNTKCHREILNKDNMVGKKFSVGNISELKECFKYYARCSLEYESKKARIAGETFYGSKIMCSTYERMYMQMISQGII</sequence>
<dbReference type="KEGG" id="csq:CSCA_1693"/>
<gene>
    <name evidence="2" type="ORF">CSCA_1693</name>
</gene>
<dbReference type="HOGENOM" id="CLU_009583_0_1_9"/>
<accession>A0A0E3JYF7</accession>
<keyword evidence="2" id="KW-0808">Transferase</keyword>
<feature type="domain" description="Glycosyl transferase family 1" evidence="1">
    <location>
        <begin position="188"/>
        <end position="324"/>
    </location>
</feature>
<dbReference type="STRING" id="1548.CSCA_1693"/>
<dbReference type="GO" id="GO:0016757">
    <property type="term" value="F:glycosyltransferase activity"/>
    <property type="evidence" value="ECO:0007669"/>
    <property type="project" value="InterPro"/>
</dbReference>
<dbReference type="InterPro" id="IPR050194">
    <property type="entry name" value="Glycosyltransferase_grp1"/>
</dbReference>
<evidence type="ECO:0000313" key="2">
    <source>
        <dbReference type="EMBL" id="AKA68818.1"/>
    </source>
</evidence>
<keyword evidence="3" id="KW-1185">Reference proteome</keyword>
<proteinExistence type="predicted"/>
<dbReference type="Pfam" id="PF00534">
    <property type="entry name" value="Glycos_transf_1"/>
    <property type="match status" value="1"/>
</dbReference>
<evidence type="ECO:0000259" key="1">
    <source>
        <dbReference type="Pfam" id="PF00534"/>
    </source>
</evidence>
<dbReference type="PANTHER" id="PTHR45947">
    <property type="entry name" value="SULFOQUINOVOSYL TRANSFERASE SQD2"/>
    <property type="match status" value="1"/>
</dbReference>
<dbReference type="Proteomes" id="UP000033115">
    <property type="component" value="Chromosome"/>
</dbReference>
<name>A0A0E3JYF7_CLOSL</name>
<dbReference type="InterPro" id="IPR001296">
    <property type="entry name" value="Glyco_trans_1"/>
</dbReference>
<evidence type="ECO:0000313" key="3">
    <source>
        <dbReference type="Proteomes" id="UP000033115"/>
    </source>
</evidence>
<dbReference type="PANTHER" id="PTHR45947:SF3">
    <property type="entry name" value="SULFOQUINOVOSYL TRANSFERASE SQD2"/>
    <property type="match status" value="1"/>
</dbReference>
<dbReference type="SUPFAM" id="SSF53756">
    <property type="entry name" value="UDP-Glycosyltransferase/glycogen phosphorylase"/>
    <property type="match status" value="1"/>
</dbReference>
<organism evidence="2 3">
    <name type="scientific">Clostridium scatologenes</name>
    <dbReference type="NCBI Taxonomy" id="1548"/>
    <lineage>
        <taxon>Bacteria</taxon>
        <taxon>Bacillati</taxon>
        <taxon>Bacillota</taxon>
        <taxon>Clostridia</taxon>
        <taxon>Eubacteriales</taxon>
        <taxon>Clostridiaceae</taxon>
        <taxon>Clostridium</taxon>
    </lineage>
</organism>
<protein>
    <submittedName>
        <fullName evidence="2">Glycosyl transferase group 1</fullName>
    </submittedName>
</protein>
<dbReference type="EMBL" id="CP009933">
    <property type="protein sequence ID" value="AKA68818.1"/>
    <property type="molecule type" value="Genomic_DNA"/>
</dbReference>